<dbReference type="InterPro" id="IPR045057">
    <property type="entry name" value="Gcn5-rel_NAT"/>
</dbReference>
<accession>A0A246K2Z1</accession>
<dbReference type="OrthoDB" id="9800945at2"/>
<feature type="domain" description="N-acetyltransferase" evidence="1">
    <location>
        <begin position="31"/>
        <end position="117"/>
    </location>
</feature>
<sequence length="118" mass="12926">MIDTPSASLTGCGRDSRGGHGRFDCMDGQIIDNADQRRFELTLDDDQVAGAYYRIEDGRVVLTHTEVPYEFSGQGIGSILARGVFDAIRASGRKAVLKCSFMARFYAAHPEYSDIVDG</sequence>
<proteinExistence type="predicted"/>
<dbReference type="InterPro" id="IPR016181">
    <property type="entry name" value="Acyl_CoA_acyltransferase"/>
</dbReference>
<organism evidence="2 3">
    <name type="scientific">Sphingopyxis witflariensis</name>
    <dbReference type="NCBI Taxonomy" id="173675"/>
    <lineage>
        <taxon>Bacteria</taxon>
        <taxon>Pseudomonadati</taxon>
        <taxon>Pseudomonadota</taxon>
        <taxon>Alphaproteobacteria</taxon>
        <taxon>Sphingomonadales</taxon>
        <taxon>Sphingomonadaceae</taxon>
        <taxon>Sphingopyxis</taxon>
    </lineage>
</organism>
<evidence type="ECO:0000313" key="3">
    <source>
        <dbReference type="Proteomes" id="UP000197097"/>
    </source>
</evidence>
<keyword evidence="3" id="KW-1185">Reference proteome</keyword>
<dbReference type="AlphaFoldDB" id="A0A246K2Z1"/>
<dbReference type="GO" id="GO:0016740">
    <property type="term" value="F:transferase activity"/>
    <property type="evidence" value="ECO:0007669"/>
    <property type="project" value="UniProtKB-KW"/>
</dbReference>
<dbReference type="SUPFAM" id="SSF55729">
    <property type="entry name" value="Acyl-CoA N-acyltransferases (Nat)"/>
    <property type="match status" value="1"/>
</dbReference>
<protein>
    <submittedName>
        <fullName evidence="2">N-acetyltransferase</fullName>
    </submittedName>
</protein>
<dbReference type="PANTHER" id="PTHR31435:SF10">
    <property type="entry name" value="BSR4717 PROTEIN"/>
    <property type="match status" value="1"/>
</dbReference>
<dbReference type="InterPro" id="IPR031165">
    <property type="entry name" value="GNAT_YJDJ"/>
</dbReference>
<dbReference type="PANTHER" id="PTHR31435">
    <property type="entry name" value="PROTEIN NATD1"/>
    <property type="match status" value="1"/>
</dbReference>
<dbReference type="Proteomes" id="UP000197097">
    <property type="component" value="Unassembled WGS sequence"/>
</dbReference>
<dbReference type="EMBL" id="NISJ01000002">
    <property type="protein sequence ID" value="OWQ99984.1"/>
    <property type="molecule type" value="Genomic_DNA"/>
</dbReference>
<dbReference type="Gene3D" id="3.40.630.30">
    <property type="match status" value="1"/>
</dbReference>
<dbReference type="Pfam" id="PF14542">
    <property type="entry name" value="Acetyltransf_CG"/>
    <property type="match status" value="1"/>
</dbReference>
<keyword evidence="2" id="KW-0808">Transferase</keyword>
<dbReference type="PROSITE" id="PS51729">
    <property type="entry name" value="GNAT_YJDJ"/>
    <property type="match status" value="1"/>
</dbReference>
<comment type="caution">
    <text evidence="2">The sequence shown here is derived from an EMBL/GenBank/DDBJ whole genome shotgun (WGS) entry which is preliminary data.</text>
</comment>
<name>A0A246K2Z1_9SPHN</name>
<reference evidence="2 3" key="1">
    <citation type="journal article" date="2002" name="Int. J. Syst. Evol. Microbiol.">
        <title>Sphingopyxis witflariensis sp. nov., isolated from activated sludge.</title>
        <authorList>
            <person name="Kampfer P."/>
            <person name="Witzenberger R."/>
            <person name="Denner E.B."/>
            <person name="Busse H.J."/>
            <person name="Neef A."/>
        </authorList>
    </citation>
    <scope>NUCLEOTIDE SEQUENCE [LARGE SCALE GENOMIC DNA]</scope>
    <source>
        <strain evidence="2 3">DSM 14551</strain>
    </source>
</reference>
<evidence type="ECO:0000259" key="1">
    <source>
        <dbReference type="PROSITE" id="PS51729"/>
    </source>
</evidence>
<evidence type="ECO:0000313" key="2">
    <source>
        <dbReference type="EMBL" id="OWQ99984.1"/>
    </source>
</evidence>
<gene>
    <name evidence="2" type="ORF">CDQ91_04135</name>
</gene>